<evidence type="ECO:0000313" key="2">
    <source>
        <dbReference type="Proteomes" id="UP001370348"/>
    </source>
</evidence>
<proteinExistence type="predicted"/>
<dbReference type="Pfam" id="PF06127">
    <property type="entry name" value="Mpo1-like"/>
    <property type="match status" value="1"/>
</dbReference>
<evidence type="ECO:0000313" key="1">
    <source>
        <dbReference type="EMBL" id="WXB14006.1"/>
    </source>
</evidence>
<dbReference type="InterPro" id="IPR009305">
    <property type="entry name" value="Mpo1-like"/>
</dbReference>
<protein>
    <submittedName>
        <fullName evidence="1">DUF962 domain-containing protein</fullName>
    </submittedName>
</protein>
<dbReference type="RefSeq" id="WP_394823621.1">
    <property type="nucleotide sequence ID" value="NZ_CP089984.1"/>
</dbReference>
<reference evidence="1 2" key="1">
    <citation type="submission" date="2021-12" db="EMBL/GenBank/DDBJ databases">
        <title>Discovery of the Pendulisporaceae a myxobacterial family with distinct sporulation behavior and unique specialized metabolism.</title>
        <authorList>
            <person name="Garcia R."/>
            <person name="Popoff A."/>
            <person name="Bader C.D."/>
            <person name="Loehr J."/>
            <person name="Walesch S."/>
            <person name="Walt C."/>
            <person name="Boldt J."/>
            <person name="Bunk B."/>
            <person name="Haeckl F.J.F.P.J."/>
            <person name="Gunesch A.P."/>
            <person name="Birkelbach J."/>
            <person name="Nuebel U."/>
            <person name="Pietschmann T."/>
            <person name="Bach T."/>
            <person name="Mueller R."/>
        </authorList>
    </citation>
    <scope>NUCLEOTIDE SEQUENCE [LARGE SCALE GENOMIC DNA]</scope>
    <source>
        <strain evidence="1 2">MSr11954</strain>
    </source>
</reference>
<keyword evidence="2" id="KW-1185">Reference proteome</keyword>
<dbReference type="EMBL" id="CP089984">
    <property type="protein sequence ID" value="WXB14006.1"/>
    <property type="molecule type" value="Genomic_DNA"/>
</dbReference>
<organism evidence="1 2">
    <name type="scientific">Pendulispora albinea</name>
    <dbReference type="NCBI Taxonomy" id="2741071"/>
    <lineage>
        <taxon>Bacteria</taxon>
        <taxon>Pseudomonadati</taxon>
        <taxon>Myxococcota</taxon>
        <taxon>Myxococcia</taxon>
        <taxon>Myxococcales</taxon>
        <taxon>Sorangiineae</taxon>
        <taxon>Pendulisporaceae</taxon>
        <taxon>Pendulispora</taxon>
    </lineage>
</organism>
<name>A0ABZ2LXZ6_9BACT</name>
<gene>
    <name evidence="1" type="ORF">LZC94_40025</name>
</gene>
<dbReference type="Proteomes" id="UP001370348">
    <property type="component" value="Chromosome"/>
</dbReference>
<sequence length="107" mass="11707">MQLNREWSELLESYKGDHQHPKNQACHAIGIPMIAASIPIGATVIGLPLAAGLFTVGWGFQFAGHVFEGKKPSFVDDKRNLLVGLLWWSEKVGLLELQSTPNAPRAS</sequence>
<accession>A0ABZ2LXZ6</accession>